<dbReference type="Proteomes" id="UP001152300">
    <property type="component" value="Unassembled WGS sequence"/>
</dbReference>
<accession>A0A9X0ALK9</accession>
<name>A0A9X0ALK9_9HELO</name>
<organism evidence="1 2">
    <name type="scientific">Sclerotinia nivalis</name>
    <dbReference type="NCBI Taxonomy" id="352851"/>
    <lineage>
        <taxon>Eukaryota</taxon>
        <taxon>Fungi</taxon>
        <taxon>Dikarya</taxon>
        <taxon>Ascomycota</taxon>
        <taxon>Pezizomycotina</taxon>
        <taxon>Leotiomycetes</taxon>
        <taxon>Helotiales</taxon>
        <taxon>Sclerotiniaceae</taxon>
        <taxon>Sclerotinia</taxon>
    </lineage>
</organism>
<comment type="caution">
    <text evidence="1">The sequence shown here is derived from an EMBL/GenBank/DDBJ whole genome shotgun (WGS) entry which is preliminary data.</text>
</comment>
<dbReference type="OrthoDB" id="2585655at2759"/>
<protein>
    <submittedName>
        <fullName evidence="1">Uncharacterized protein</fullName>
    </submittedName>
</protein>
<proteinExistence type="predicted"/>
<reference evidence="1" key="1">
    <citation type="submission" date="2022-11" db="EMBL/GenBank/DDBJ databases">
        <title>Genome Resource of Sclerotinia nivalis Strain SnTB1, a Plant Pathogen Isolated from American Ginseng.</title>
        <authorList>
            <person name="Fan S."/>
        </authorList>
    </citation>
    <scope>NUCLEOTIDE SEQUENCE</scope>
    <source>
        <strain evidence="1">SnTB1</strain>
    </source>
</reference>
<dbReference type="AlphaFoldDB" id="A0A9X0ALK9"/>
<dbReference type="EMBL" id="JAPEIS010000006">
    <property type="protein sequence ID" value="KAJ8065031.1"/>
    <property type="molecule type" value="Genomic_DNA"/>
</dbReference>
<evidence type="ECO:0000313" key="1">
    <source>
        <dbReference type="EMBL" id="KAJ8065031.1"/>
    </source>
</evidence>
<evidence type="ECO:0000313" key="2">
    <source>
        <dbReference type="Proteomes" id="UP001152300"/>
    </source>
</evidence>
<dbReference type="InterPro" id="IPR036259">
    <property type="entry name" value="MFS_trans_sf"/>
</dbReference>
<sequence>MVRWGVLQDQRYPNTPGTANLGENTAAAGGSCEFIEPLIDLSNTENVITKGESWDYVGPKKRNEIVLNPQPSESLNDLLNWSTAVKMAVLFILGPMVTTCSVDVATAFGVSTDQVSFNIIGVMQLTTGSGTFFTAAAVAAWENVQWFIISTIDLSINNIWGYYSDSLMSLSIMQAVQGLCASPLQTDVSATDSEIFFVHEKGKMLRYMEFVMNCVKFRDVQSFMIAQIHHFQY</sequence>
<gene>
    <name evidence="1" type="ORF">OCU04_005747</name>
</gene>
<dbReference type="SUPFAM" id="SSF103473">
    <property type="entry name" value="MFS general substrate transporter"/>
    <property type="match status" value="1"/>
</dbReference>
<keyword evidence="2" id="KW-1185">Reference proteome</keyword>